<reference evidence="3" key="1">
    <citation type="journal article" date="2019" name="Int. J. Syst. Evol. Microbiol.">
        <title>The Global Catalogue of Microorganisms (GCM) 10K type strain sequencing project: providing services to taxonomists for standard genome sequencing and annotation.</title>
        <authorList>
            <consortium name="The Broad Institute Genomics Platform"/>
            <consortium name="The Broad Institute Genome Sequencing Center for Infectious Disease"/>
            <person name="Wu L."/>
            <person name="Ma J."/>
        </authorList>
    </citation>
    <scope>NUCLEOTIDE SEQUENCE [LARGE SCALE GENOMIC DNA]</scope>
    <source>
        <strain evidence="3">JCM 12125</strain>
    </source>
</reference>
<evidence type="ECO:0000313" key="2">
    <source>
        <dbReference type="EMBL" id="MFC5343281.1"/>
    </source>
</evidence>
<feature type="domain" description="HTH cro/C1-type" evidence="1">
    <location>
        <begin position="10"/>
        <end position="55"/>
    </location>
</feature>
<dbReference type="Proteomes" id="UP001596152">
    <property type="component" value="Unassembled WGS sequence"/>
</dbReference>
<dbReference type="SMART" id="SM00530">
    <property type="entry name" value="HTH_XRE"/>
    <property type="match status" value="1"/>
</dbReference>
<dbReference type="SUPFAM" id="SSF47413">
    <property type="entry name" value="lambda repressor-like DNA-binding domains"/>
    <property type="match status" value="1"/>
</dbReference>
<name>A0ABW0FPJ0_9CAUL</name>
<dbReference type="CDD" id="cd00093">
    <property type="entry name" value="HTH_XRE"/>
    <property type="match status" value="1"/>
</dbReference>
<dbReference type="Gene3D" id="1.10.260.40">
    <property type="entry name" value="lambda repressor-like DNA-binding domains"/>
    <property type="match status" value="1"/>
</dbReference>
<dbReference type="PROSITE" id="PS50943">
    <property type="entry name" value="HTH_CROC1"/>
    <property type="match status" value="1"/>
</dbReference>
<evidence type="ECO:0000259" key="1">
    <source>
        <dbReference type="PROSITE" id="PS50943"/>
    </source>
</evidence>
<dbReference type="RefSeq" id="WP_374038908.1">
    <property type="nucleotide sequence ID" value="NZ_CP169082.1"/>
</dbReference>
<comment type="caution">
    <text evidence="2">The sequence shown here is derived from an EMBL/GenBank/DDBJ whole genome shotgun (WGS) entry which is preliminary data.</text>
</comment>
<dbReference type="EMBL" id="JBHSLF010000011">
    <property type="protein sequence ID" value="MFC5343281.1"/>
    <property type="molecule type" value="Genomic_DNA"/>
</dbReference>
<proteinExistence type="predicted"/>
<evidence type="ECO:0000313" key="3">
    <source>
        <dbReference type="Proteomes" id="UP001596152"/>
    </source>
</evidence>
<dbReference type="InterPro" id="IPR001387">
    <property type="entry name" value="Cro/C1-type_HTH"/>
</dbReference>
<sequence>MEIGERVERLKAFRLALGLSQTQMAEILGVTQSNVSKMEAGRDVKLGVLQQLVEAKGGRLTLHAEFDDRELVLPL</sequence>
<keyword evidence="3" id="KW-1185">Reference proteome</keyword>
<organism evidence="2 3">
    <name type="scientific">Brevundimonas staleyi</name>
    <dbReference type="NCBI Taxonomy" id="74326"/>
    <lineage>
        <taxon>Bacteria</taxon>
        <taxon>Pseudomonadati</taxon>
        <taxon>Pseudomonadota</taxon>
        <taxon>Alphaproteobacteria</taxon>
        <taxon>Caulobacterales</taxon>
        <taxon>Caulobacteraceae</taxon>
        <taxon>Brevundimonas</taxon>
    </lineage>
</organism>
<gene>
    <name evidence="2" type="ORF">ACFPIE_05095</name>
</gene>
<dbReference type="Pfam" id="PF01381">
    <property type="entry name" value="HTH_3"/>
    <property type="match status" value="1"/>
</dbReference>
<protein>
    <submittedName>
        <fullName evidence="2">Helix-turn-helix domain-containing protein</fullName>
    </submittedName>
</protein>
<dbReference type="InterPro" id="IPR010982">
    <property type="entry name" value="Lambda_DNA-bd_dom_sf"/>
</dbReference>
<accession>A0ABW0FPJ0</accession>